<evidence type="ECO:0000256" key="2">
    <source>
        <dbReference type="ARBA" id="ARBA00022448"/>
    </source>
</evidence>
<keyword evidence="4" id="KW-0997">Cell inner membrane</keyword>
<reference evidence="10" key="1">
    <citation type="journal article" date="2020" name="mSystems">
        <title>Genome- and Community-Level Interaction Insights into Carbon Utilization and Element Cycling Functions of Hydrothermarchaeota in Hydrothermal Sediment.</title>
        <authorList>
            <person name="Zhou Z."/>
            <person name="Liu Y."/>
            <person name="Xu W."/>
            <person name="Pan J."/>
            <person name="Luo Z.H."/>
            <person name="Li M."/>
        </authorList>
    </citation>
    <scope>NUCLEOTIDE SEQUENCE [LARGE SCALE GENOMIC DNA]</scope>
    <source>
        <strain evidence="10">SpSt-1056</strain>
    </source>
</reference>
<dbReference type="GO" id="GO:0005886">
    <property type="term" value="C:plasma membrane"/>
    <property type="evidence" value="ECO:0007669"/>
    <property type="project" value="UniProtKB-SubCell"/>
</dbReference>
<comment type="subcellular location">
    <subcellularLocation>
        <location evidence="1">Cell membrane</location>
        <topology evidence="1">Peripheral membrane protein</topology>
    </subcellularLocation>
</comment>
<dbReference type="InterPro" id="IPR027417">
    <property type="entry name" value="P-loop_NTPase"/>
</dbReference>
<dbReference type="Pfam" id="PF00005">
    <property type="entry name" value="ABC_tran"/>
    <property type="match status" value="1"/>
</dbReference>
<evidence type="ECO:0000256" key="7">
    <source>
        <dbReference type="ARBA" id="ARBA00022967"/>
    </source>
</evidence>
<evidence type="ECO:0000256" key="8">
    <source>
        <dbReference type="ARBA" id="ARBA00023136"/>
    </source>
</evidence>
<dbReference type="InterPro" id="IPR003439">
    <property type="entry name" value="ABC_transporter-like_ATP-bd"/>
</dbReference>
<dbReference type="SUPFAM" id="SSF52540">
    <property type="entry name" value="P-loop containing nucleoside triphosphate hydrolases"/>
    <property type="match status" value="1"/>
</dbReference>
<organism evidence="10">
    <name type="scientific">Caldiarchaeum subterraneum</name>
    <dbReference type="NCBI Taxonomy" id="311458"/>
    <lineage>
        <taxon>Archaea</taxon>
        <taxon>Nitrososphaerota</taxon>
        <taxon>Candidatus Caldarchaeales</taxon>
        <taxon>Candidatus Caldarchaeaceae</taxon>
        <taxon>Candidatus Caldarchaeum</taxon>
    </lineage>
</organism>
<dbReference type="PROSITE" id="PS00211">
    <property type="entry name" value="ABC_TRANSPORTER_1"/>
    <property type="match status" value="1"/>
</dbReference>
<keyword evidence="7" id="KW-1278">Translocase</keyword>
<dbReference type="SMART" id="SM00382">
    <property type="entry name" value="AAA"/>
    <property type="match status" value="1"/>
</dbReference>
<keyword evidence="6 10" id="KW-0067">ATP-binding</keyword>
<evidence type="ECO:0000256" key="1">
    <source>
        <dbReference type="ARBA" id="ARBA00004202"/>
    </source>
</evidence>
<sequence length="324" mass="35472">MSASILKVENLVLYYSTLRGVVKAVDHVSFEIKRGETLAIVGESGSGKSSTAIAIVRILPRNVGAYKGSVIFNGTDIMKLGEEEFRKKVRVGGISMVFQGAMNSLNPVMRVEDQIAEPLVINMGYSRQEAVSEALNALKLVGLDAAVGRRYPHELSGGMKQRVLIAMSLATKPKLIILDEPTSALDVITQANIMNLLKKLRNEMGFTYMFITHDLGLASELADSVAVMYAGKIVEIGPAESVYLQPNHPYTKLLMDSVPTLREDRPPSFIPGAPPDLINLPNGCSFHPRCPYVIRGKCDVDDPPMIKADHGSYAACWLLEKERK</sequence>
<name>A0A7C5QS44_CALS0</name>
<evidence type="ECO:0000256" key="6">
    <source>
        <dbReference type="ARBA" id="ARBA00022840"/>
    </source>
</evidence>
<keyword evidence="5" id="KW-0547">Nucleotide-binding</keyword>
<evidence type="ECO:0000256" key="5">
    <source>
        <dbReference type="ARBA" id="ARBA00022741"/>
    </source>
</evidence>
<gene>
    <name evidence="10" type="ORF">ENM11_08020</name>
</gene>
<dbReference type="PANTHER" id="PTHR43297">
    <property type="entry name" value="OLIGOPEPTIDE TRANSPORT ATP-BINDING PROTEIN APPD"/>
    <property type="match status" value="1"/>
</dbReference>
<keyword evidence="8" id="KW-0472">Membrane</keyword>
<dbReference type="Pfam" id="PF08352">
    <property type="entry name" value="oligo_HPY"/>
    <property type="match status" value="1"/>
</dbReference>
<evidence type="ECO:0000256" key="4">
    <source>
        <dbReference type="ARBA" id="ARBA00022519"/>
    </source>
</evidence>
<dbReference type="NCBIfam" id="TIGR01727">
    <property type="entry name" value="oligo_HPY"/>
    <property type="match status" value="1"/>
</dbReference>
<dbReference type="Gene3D" id="3.40.50.300">
    <property type="entry name" value="P-loop containing nucleotide triphosphate hydrolases"/>
    <property type="match status" value="1"/>
</dbReference>
<dbReference type="InterPro" id="IPR003593">
    <property type="entry name" value="AAA+_ATPase"/>
</dbReference>
<feature type="domain" description="ABC transporter" evidence="9">
    <location>
        <begin position="6"/>
        <end position="255"/>
    </location>
</feature>
<dbReference type="GO" id="GO:0016887">
    <property type="term" value="F:ATP hydrolysis activity"/>
    <property type="evidence" value="ECO:0007669"/>
    <property type="project" value="InterPro"/>
</dbReference>
<dbReference type="CDD" id="cd03257">
    <property type="entry name" value="ABC_NikE_OppD_transporters"/>
    <property type="match status" value="1"/>
</dbReference>
<dbReference type="EMBL" id="DRWN01000068">
    <property type="protein sequence ID" value="HHK69073.1"/>
    <property type="molecule type" value="Genomic_DNA"/>
</dbReference>
<dbReference type="FunFam" id="3.40.50.300:FF:000016">
    <property type="entry name" value="Oligopeptide ABC transporter ATP-binding component"/>
    <property type="match status" value="1"/>
</dbReference>
<evidence type="ECO:0000259" key="9">
    <source>
        <dbReference type="PROSITE" id="PS50893"/>
    </source>
</evidence>
<comment type="caution">
    <text evidence="10">The sequence shown here is derived from an EMBL/GenBank/DDBJ whole genome shotgun (WGS) entry which is preliminary data.</text>
</comment>
<dbReference type="GO" id="GO:0015833">
    <property type="term" value="P:peptide transport"/>
    <property type="evidence" value="ECO:0007669"/>
    <property type="project" value="InterPro"/>
</dbReference>
<evidence type="ECO:0000313" key="10">
    <source>
        <dbReference type="EMBL" id="HHK69073.1"/>
    </source>
</evidence>
<dbReference type="InterPro" id="IPR050388">
    <property type="entry name" value="ABC_Ni/Peptide_Import"/>
</dbReference>
<evidence type="ECO:0000256" key="3">
    <source>
        <dbReference type="ARBA" id="ARBA00022475"/>
    </source>
</evidence>
<dbReference type="PROSITE" id="PS50893">
    <property type="entry name" value="ABC_TRANSPORTER_2"/>
    <property type="match status" value="1"/>
</dbReference>
<proteinExistence type="predicted"/>
<keyword evidence="2" id="KW-0813">Transport</keyword>
<keyword evidence="3" id="KW-1003">Cell membrane</keyword>
<dbReference type="GO" id="GO:0005524">
    <property type="term" value="F:ATP binding"/>
    <property type="evidence" value="ECO:0007669"/>
    <property type="project" value="UniProtKB-KW"/>
</dbReference>
<dbReference type="PANTHER" id="PTHR43297:SF14">
    <property type="entry name" value="ATPASE AAA-TYPE CORE DOMAIN-CONTAINING PROTEIN"/>
    <property type="match status" value="1"/>
</dbReference>
<dbReference type="AlphaFoldDB" id="A0A7C5QS44"/>
<dbReference type="InterPro" id="IPR013563">
    <property type="entry name" value="Oligopep_ABC_C"/>
</dbReference>
<dbReference type="InterPro" id="IPR017871">
    <property type="entry name" value="ABC_transporter-like_CS"/>
</dbReference>
<protein>
    <submittedName>
        <fullName evidence="10">ABC transporter ATP-binding protein</fullName>
    </submittedName>
</protein>
<accession>A0A7C5QS44</accession>